<dbReference type="PANTHER" id="PTHR33669">
    <property type="entry name" value="PROTEIN NEGATIVE REGULATOR OF RESISTANCE"/>
    <property type="match status" value="1"/>
</dbReference>
<comment type="similarity">
    <text evidence="2">Belongs to the NPR1-interactor family.</text>
</comment>
<dbReference type="PANTHER" id="PTHR33669:SF14">
    <property type="entry name" value="NRR REPRESSOR HOMOLOG 3"/>
    <property type="match status" value="1"/>
</dbReference>
<feature type="region of interest" description="Disordered" evidence="4">
    <location>
        <begin position="1"/>
        <end position="35"/>
    </location>
</feature>
<dbReference type="Proteomes" id="UP001396334">
    <property type="component" value="Unassembled WGS sequence"/>
</dbReference>
<evidence type="ECO:0000313" key="5">
    <source>
        <dbReference type="EMBL" id="KAK9040777.1"/>
    </source>
</evidence>
<organism evidence="5 6">
    <name type="scientific">Hibiscus sabdariffa</name>
    <name type="common">roselle</name>
    <dbReference type="NCBI Taxonomy" id="183260"/>
    <lineage>
        <taxon>Eukaryota</taxon>
        <taxon>Viridiplantae</taxon>
        <taxon>Streptophyta</taxon>
        <taxon>Embryophyta</taxon>
        <taxon>Tracheophyta</taxon>
        <taxon>Spermatophyta</taxon>
        <taxon>Magnoliopsida</taxon>
        <taxon>eudicotyledons</taxon>
        <taxon>Gunneridae</taxon>
        <taxon>Pentapetalae</taxon>
        <taxon>rosids</taxon>
        <taxon>malvids</taxon>
        <taxon>Malvales</taxon>
        <taxon>Malvaceae</taxon>
        <taxon>Malvoideae</taxon>
        <taxon>Hibiscus</taxon>
    </lineage>
</organism>
<feature type="compositionally biased region" description="Basic and acidic residues" evidence="4">
    <location>
        <begin position="170"/>
        <end position="182"/>
    </location>
</feature>
<comment type="caution">
    <text evidence="5">The sequence shown here is derived from an EMBL/GenBank/DDBJ whole genome shotgun (WGS) entry which is preliminary data.</text>
</comment>
<keyword evidence="3" id="KW-0539">Nucleus</keyword>
<name>A0ABR2TU53_9ROSI</name>
<evidence type="ECO:0000256" key="4">
    <source>
        <dbReference type="SAM" id="MobiDB-lite"/>
    </source>
</evidence>
<protein>
    <submittedName>
        <fullName evidence="5">Uncharacterized protein</fullName>
    </submittedName>
</protein>
<feature type="region of interest" description="Disordered" evidence="4">
    <location>
        <begin position="135"/>
        <end position="205"/>
    </location>
</feature>
<reference evidence="5 6" key="1">
    <citation type="journal article" date="2024" name="G3 (Bethesda)">
        <title>Genome assembly of Hibiscus sabdariffa L. provides insights into metabolisms of medicinal natural products.</title>
        <authorList>
            <person name="Kim T."/>
        </authorList>
    </citation>
    <scope>NUCLEOTIDE SEQUENCE [LARGE SCALE GENOMIC DNA]</scope>
    <source>
        <strain evidence="5">TK-2024</strain>
        <tissue evidence="5">Old leaves</tissue>
    </source>
</reference>
<evidence type="ECO:0000313" key="6">
    <source>
        <dbReference type="Proteomes" id="UP001396334"/>
    </source>
</evidence>
<evidence type="ECO:0000256" key="2">
    <source>
        <dbReference type="ARBA" id="ARBA00009937"/>
    </source>
</evidence>
<feature type="compositionally biased region" description="Basic and acidic residues" evidence="4">
    <location>
        <begin position="135"/>
        <end position="158"/>
    </location>
</feature>
<dbReference type="InterPro" id="IPR031425">
    <property type="entry name" value="NPR1/NH1-interacting"/>
</dbReference>
<sequence length="205" mass="22727">MSRKQKHEAEGNVGGPPIGDLARGSIVNSKRWGRQDTRQGIRTGIFIFTLDSCEKQPRNSTLSQSPSPCPWPPAKFNMKSSTSATASKKRKMSHADDDEDDENMEKFFALIKNIREARDRLITNNISASAAAEIVQKDAADDRSETKKRKLEGDKENQEAVALKLNPSFGREDFKDEADNKPKGAPMSFAGTSQSKEELDLNLSL</sequence>
<keyword evidence="6" id="KW-1185">Reference proteome</keyword>
<proteinExistence type="inferred from homology"/>
<accession>A0ABR2TU53</accession>
<feature type="region of interest" description="Disordered" evidence="4">
    <location>
        <begin position="55"/>
        <end position="103"/>
    </location>
</feature>
<dbReference type="EMBL" id="JBBPBN010000004">
    <property type="protein sequence ID" value="KAK9040777.1"/>
    <property type="molecule type" value="Genomic_DNA"/>
</dbReference>
<comment type="subcellular location">
    <subcellularLocation>
        <location evidence="1">Nucleus</location>
    </subcellularLocation>
</comment>
<evidence type="ECO:0000256" key="3">
    <source>
        <dbReference type="ARBA" id="ARBA00023242"/>
    </source>
</evidence>
<evidence type="ECO:0000256" key="1">
    <source>
        <dbReference type="ARBA" id="ARBA00004123"/>
    </source>
</evidence>
<dbReference type="Pfam" id="PF15699">
    <property type="entry name" value="NPR1_interact"/>
    <property type="match status" value="1"/>
</dbReference>
<gene>
    <name evidence="5" type="ORF">V6N11_015917</name>
</gene>